<dbReference type="InterPro" id="IPR029068">
    <property type="entry name" value="Glyas_Bleomycin-R_OHBP_Dase"/>
</dbReference>
<evidence type="ECO:0000313" key="2">
    <source>
        <dbReference type="EMBL" id="PPQ82381.1"/>
    </source>
</evidence>
<dbReference type="Proteomes" id="UP000283269">
    <property type="component" value="Unassembled WGS sequence"/>
</dbReference>
<protein>
    <recommendedName>
        <fullName evidence="1">Glyoxalase-like domain-containing protein</fullName>
    </recommendedName>
</protein>
<keyword evidence="3" id="KW-1185">Reference proteome</keyword>
<gene>
    <name evidence="2" type="ORF">CVT25_008342</name>
</gene>
<accession>A0A409WV99</accession>
<sequence length="287" mass="30603">MTINTSTLDHLVHLTPPGTVEKASKQFEGLGFQVLPGGTHVGGLTANALVVLADGVYLELISFTHPASHYPPGTPERKQRDGHSWSKKSPGWIDFAFLGNGSLTNSISKAINERGRTEGSGALYSSEEEGGRVRPDGQSLKWLISAPQTLTRGTLPFFCGDVTPRGLRVPSEPPSNTEHPSTATGIAFVRILVEQASLEVVSHQLTSVVGKKPISSTAKVVTWELDTVNHARAHPQLLLGIPSGEDEVAFVENSESGAGIYEVGFRVKGSKTGSESTPYGKISWVPT</sequence>
<dbReference type="Pfam" id="PF13468">
    <property type="entry name" value="Glyoxalase_3"/>
    <property type="match status" value="1"/>
</dbReference>
<evidence type="ECO:0000313" key="3">
    <source>
        <dbReference type="Proteomes" id="UP000283269"/>
    </source>
</evidence>
<feature type="domain" description="Glyoxalase-like" evidence="1">
    <location>
        <begin position="8"/>
        <end position="205"/>
    </location>
</feature>
<dbReference type="InterPro" id="IPR025870">
    <property type="entry name" value="Glyoxalase-like_dom"/>
</dbReference>
<dbReference type="Gene3D" id="3.10.180.10">
    <property type="entry name" value="2,3-Dihydroxybiphenyl 1,2-Dioxygenase, domain 1"/>
    <property type="match status" value="1"/>
</dbReference>
<dbReference type="PANTHER" id="PTHR40265:SF1">
    <property type="entry name" value="GLYOXALASE-LIKE DOMAIN-CONTAINING PROTEIN"/>
    <property type="match status" value="1"/>
</dbReference>
<dbReference type="PANTHER" id="PTHR40265">
    <property type="entry name" value="BLL2707 PROTEIN"/>
    <property type="match status" value="1"/>
</dbReference>
<dbReference type="EMBL" id="NHYD01003146">
    <property type="protein sequence ID" value="PPQ82381.1"/>
    <property type="molecule type" value="Genomic_DNA"/>
</dbReference>
<name>A0A409WV99_PSICY</name>
<evidence type="ECO:0000259" key="1">
    <source>
        <dbReference type="Pfam" id="PF13468"/>
    </source>
</evidence>
<proteinExistence type="predicted"/>
<dbReference type="OrthoDB" id="408973at2759"/>
<comment type="caution">
    <text evidence="2">The sequence shown here is derived from an EMBL/GenBank/DDBJ whole genome shotgun (WGS) entry which is preliminary data.</text>
</comment>
<dbReference type="AlphaFoldDB" id="A0A409WV99"/>
<reference evidence="2 3" key="1">
    <citation type="journal article" date="2018" name="Evol. Lett.">
        <title>Horizontal gene cluster transfer increased hallucinogenic mushroom diversity.</title>
        <authorList>
            <person name="Reynolds H.T."/>
            <person name="Vijayakumar V."/>
            <person name="Gluck-Thaler E."/>
            <person name="Korotkin H.B."/>
            <person name="Matheny P.B."/>
            <person name="Slot J.C."/>
        </authorList>
    </citation>
    <scope>NUCLEOTIDE SEQUENCE [LARGE SCALE GENOMIC DNA]</scope>
    <source>
        <strain evidence="2 3">2631</strain>
    </source>
</reference>
<organism evidence="2 3">
    <name type="scientific">Psilocybe cyanescens</name>
    <dbReference type="NCBI Taxonomy" id="93625"/>
    <lineage>
        <taxon>Eukaryota</taxon>
        <taxon>Fungi</taxon>
        <taxon>Dikarya</taxon>
        <taxon>Basidiomycota</taxon>
        <taxon>Agaricomycotina</taxon>
        <taxon>Agaricomycetes</taxon>
        <taxon>Agaricomycetidae</taxon>
        <taxon>Agaricales</taxon>
        <taxon>Agaricineae</taxon>
        <taxon>Strophariaceae</taxon>
        <taxon>Psilocybe</taxon>
    </lineage>
</organism>
<dbReference type="InParanoid" id="A0A409WV99"/>